<dbReference type="AlphaFoldDB" id="A0A151KTV7"/>
<evidence type="ECO:0008006" key="3">
    <source>
        <dbReference type="Google" id="ProtNLM"/>
    </source>
</evidence>
<sequence length="220" mass="25425">MDNIEKYQILMADWASKTLMPHVDRVRAGEEAEFSESQVFNTIFTGFTEIMDTYEALEFSGQLLSVASPRSKKIAKERYVKFVVNTYLQDVYILKERMNTYATKIKRMHERIGRNKLVSQHVDPLFPQIKSSFKGIVDTRGAHVHAKRFTDENLSEATSLALIATHSPEFEHYYNFSVHKVKVEWKNRIRSNNDQTLKLLNLYFGELICVVADNGEVIAP</sequence>
<gene>
    <name evidence="1" type="ORF">ATY37_20520</name>
</gene>
<evidence type="ECO:0000313" key="2">
    <source>
        <dbReference type="Proteomes" id="UP000075346"/>
    </source>
</evidence>
<comment type="caution">
    <text evidence="1">The sequence shown here is derived from an EMBL/GenBank/DDBJ whole genome shotgun (WGS) entry which is preliminary data.</text>
</comment>
<dbReference type="Proteomes" id="UP000075346">
    <property type="component" value="Unassembled WGS sequence"/>
</dbReference>
<protein>
    <recommendedName>
        <fullName evidence="3">Cthe-2314-like HEPN domain-containing protein</fullName>
    </recommendedName>
</protein>
<dbReference type="RefSeq" id="WP_061897941.1">
    <property type="nucleotide sequence ID" value="NZ_LOBR01000093.1"/>
</dbReference>
<reference evidence="2" key="1">
    <citation type="submission" date="2015-12" db="EMBL/GenBank/DDBJ databases">
        <authorList>
            <person name="Shamseldin A."/>
            <person name="Moawad H."/>
            <person name="Abd El-Rahim W.M."/>
            <person name="Sadowsky M.J."/>
        </authorList>
    </citation>
    <scope>NUCLEOTIDE SEQUENCE [LARGE SCALE GENOMIC DNA]</scope>
    <source>
        <strain evidence="2">2538-88</strain>
    </source>
</reference>
<dbReference type="EMBL" id="LOBR01000093">
    <property type="protein sequence ID" value="KYN82949.1"/>
    <property type="molecule type" value="Genomic_DNA"/>
</dbReference>
<organism evidence="1 2">
    <name type="scientific">Vibrio cidicii</name>
    <dbReference type="NCBI Taxonomy" id="1763883"/>
    <lineage>
        <taxon>Bacteria</taxon>
        <taxon>Pseudomonadati</taxon>
        <taxon>Pseudomonadota</taxon>
        <taxon>Gammaproteobacteria</taxon>
        <taxon>Vibrionales</taxon>
        <taxon>Vibrionaceae</taxon>
        <taxon>Vibrio</taxon>
    </lineage>
</organism>
<evidence type="ECO:0000313" key="1">
    <source>
        <dbReference type="EMBL" id="KYN82949.1"/>
    </source>
</evidence>
<name>A0A151KTV7_9VIBR</name>
<proteinExistence type="predicted"/>
<accession>A0A151KTV7</accession>